<keyword evidence="7" id="KW-1185">Reference proteome</keyword>
<feature type="domain" description="HTH lysR-type" evidence="5">
    <location>
        <begin position="13"/>
        <end position="70"/>
    </location>
</feature>
<comment type="similarity">
    <text evidence="1">Belongs to the LysR transcriptional regulatory family.</text>
</comment>
<dbReference type="Pfam" id="PF03466">
    <property type="entry name" value="LysR_substrate"/>
    <property type="match status" value="1"/>
</dbReference>
<evidence type="ECO:0000256" key="3">
    <source>
        <dbReference type="ARBA" id="ARBA00023125"/>
    </source>
</evidence>
<dbReference type="PANTHER" id="PTHR30118">
    <property type="entry name" value="HTH-TYPE TRANSCRIPTIONAL REGULATOR LEUO-RELATED"/>
    <property type="match status" value="1"/>
</dbReference>
<dbReference type="EMBL" id="VHSH01000010">
    <property type="protein sequence ID" value="TQV74357.1"/>
    <property type="molecule type" value="Genomic_DNA"/>
</dbReference>
<proteinExistence type="inferred from homology"/>
<evidence type="ECO:0000259" key="5">
    <source>
        <dbReference type="PROSITE" id="PS50931"/>
    </source>
</evidence>
<dbReference type="GO" id="GO:0003677">
    <property type="term" value="F:DNA binding"/>
    <property type="evidence" value="ECO:0007669"/>
    <property type="project" value="UniProtKB-KW"/>
</dbReference>
<dbReference type="RefSeq" id="WP_142898987.1">
    <property type="nucleotide sequence ID" value="NZ_ML660061.1"/>
</dbReference>
<evidence type="ECO:0000256" key="4">
    <source>
        <dbReference type="ARBA" id="ARBA00023163"/>
    </source>
</evidence>
<dbReference type="InterPro" id="IPR036388">
    <property type="entry name" value="WH-like_DNA-bd_sf"/>
</dbReference>
<dbReference type="GO" id="GO:0003700">
    <property type="term" value="F:DNA-binding transcription factor activity"/>
    <property type="evidence" value="ECO:0007669"/>
    <property type="project" value="InterPro"/>
</dbReference>
<dbReference type="SUPFAM" id="SSF46785">
    <property type="entry name" value="Winged helix' DNA-binding domain"/>
    <property type="match status" value="1"/>
</dbReference>
<keyword evidence="2" id="KW-0805">Transcription regulation</keyword>
<dbReference type="Pfam" id="PF00126">
    <property type="entry name" value="HTH_1"/>
    <property type="match status" value="1"/>
</dbReference>
<dbReference type="InterPro" id="IPR005119">
    <property type="entry name" value="LysR_subst-bd"/>
</dbReference>
<comment type="caution">
    <text evidence="6">The sequence shown here is derived from an EMBL/GenBank/DDBJ whole genome shotgun (WGS) entry which is preliminary data.</text>
</comment>
<dbReference type="InterPro" id="IPR050389">
    <property type="entry name" value="LysR-type_TF"/>
</dbReference>
<reference evidence="6 7" key="1">
    <citation type="submission" date="2019-06" db="EMBL/GenBank/DDBJ databases">
        <title>Whole genome sequence for Rhodospirillaceae sp. R148.</title>
        <authorList>
            <person name="Wang G."/>
        </authorList>
    </citation>
    <scope>NUCLEOTIDE SEQUENCE [LARGE SCALE GENOMIC DNA]</scope>
    <source>
        <strain evidence="6 7">R148</strain>
    </source>
</reference>
<dbReference type="Gene3D" id="3.40.190.10">
    <property type="entry name" value="Periplasmic binding protein-like II"/>
    <property type="match status" value="2"/>
</dbReference>
<evidence type="ECO:0000313" key="7">
    <source>
        <dbReference type="Proteomes" id="UP000315252"/>
    </source>
</evidence>
<dbReference type="OrthoDB" id="9774011at2"/>
<evidence type="ECO:0000256" key="2">
    <source>
        <dbReference type="ARBA" id="ARBA00023015"/>
    </source>
</evidence>
<dbReference type="InterPro" id="IPR000847">
    <property type="entry name" value="LysR_HTH_N"/>
</dbReference>
<dbReference type="AlphaFoldDB" id="A0A545TAX2"/>
<keyword evidence="4" id="KW-0804">Transcription</keyword>
<dbReference type="PROSITE" id="PS50931">
    <property type="entry name" value="HTH_LYSR"/>
    <property type="match status" value="1"/>
</dbReference>
<dbReference type="PANTHER" id="PTHR30118:SF15">
    <property type="entry name" value="TRANSCRIPTIONAL REGULATORY PROTEIN"/>
    <property type="match status" value="1"/>
</dbReference>
<evidence type="ECO:0000256" key="1">
    <source>
        <dbReference type="ARBA" id="ARBA00009437"/>
    </source>
</evidence>
<gene>
    <name evidence="6" type="ORF">FKG95_24035</name>
</gene>
<dbReference type="SUPFAM" id="SSF53850">
    <property type="entry name" value="Periplasmic binding protein-like II"/>
    <property type="match status" value="1"/>
</dbReference>
<dbReference type="Proteomes" id="UP000315252">
    <property type="component" value="Unassembled WGS sequence"/>
</dbReference>
<organism evidence="6 7">
    <name type="scientific">Denitrobaculum tricleocarpae</name>
    <dbReference type="NCBI Taxonomy" id="2591009"/>
    <lineage>
        <taxon>Bacteria</taxon>
        <taxon>Pseudomonadati</taxon>
        <taxon>Pseudomonadota</taxon>
        <taxon>Alphaproteobacteria</taxon>
        <taxon>Rhodospirillales</taxon>
        <taxon>Rhodospirillaceae</taxon>
        <taxon>Denitrobaculum</taxon>
    </lineage>
</organism>
<keyword evidence="3" id="KW-0238">DNA-binding</keyword>
<sequence length="310" mass="34500">MNEKFTEIELKKYDLNALLVFTALMHERSVTKAAKRLLVGPPAVSMTLARLRELFDDPLFVRAGKAMEPTSRAERLFARIGPALGEISDVIRSHSGFDPATSSRTIRFASPDDLEVVLVPAILEAMADCAPGVKLVVRSADFRNVPDLLDDGEVDVALTATPPQLEKRHRYRVIYEDTFTALYDPAQTAITSPVTLEQYIEVPQILLSTRGDWRGPIDDALATFGRTRQVLASVPRFSTIPFILKSRSSLVNMPSKSASHYAKLYGLATSALPFSSPRFSVSILWHLRAEQDPAVIWFRNLTESCLKKLL</sequence>
<name>A0A545TAX2_9PROT</name>
<protein>
    <submittedName>
        <fullName evidence="6">LysR family transcriptional regulator</fullName>
    </submittedName>
</protein>
<evidence type="ECO:0000313" key="6">
    <source>
        <dbReference type="EMBL" id="TQV74357.1"/>
    </source>
</evidence>
<dbReference type="InterPro" id="IPR036390">
    <property type="entry name" value="WH_DNA-bd_sf"/>
</dbReference>
<dbReference type="Gene3D" id="1.10.10.10">
    <property type="entry name" value="Winged helix-like DNA-binding domain superfamily/Winged helix DNA-binding domain"/>
    <property type="match status" value="1"/>
</dbReference>
<accession>A0A545TAX2</accession>